<dbReference type="Pfam" id="PF09982">
    <property type="entry name" value="LpxR"/>
    <property type="match status" value="1"/>
</dbReference>
<evidence type="ECO:0000313" key="2">
    <source>
        <dbReference type="Proteomes" id="UP000240357"/>
    </source>
</evidence>
<dbReference type="Proteomes" id="UP000240357">
    <property type="component" value="Unassembled WGS sequence"/>
</dbReference>
<organism evidence="1 2">
    <name type="scientific">Adhaeribacter arboris</name>
    <dbReference type="NCBI Taxonomy" id="2072846"/>
    <lineage>
        <taxon>Bacteria</taxon>
        <taxon>Pseudomonadati</taxon>
        <taxon>Bacteroidota</taxon>
        <taxon>Cytophagia</taxon>
        <taxon>Cytophagales</taxon>
        <taxon>Hymenobacteraceae</taxon>
        <taxon>Adhaeribacter</taxon>
    </lineage>
</organism>
<dbReference type="Gene3D" id="2.40.128.140">
    <property type="entry name" value="Outer membrane protein"/>
    <property type="match status" value="1"/>
</dbReference>
<accession>A0A2T2YIV7</accession>
<dbReference type="InterPro" id="IPR037107">
    <property type="entry name" value="Put_OMP_sf"/>
</dbReference>
<dbReference type="AlphaFoldDB" id="A0A2T2YIV7"/>
<dbReference type="InterPro" id="IPR018707">
    <property type="entry name" value="LpxR"/>
</dbReference>
<name>A0A2T2YIV7_9BACT</name>
<evidence type="ECO:0008006" key="3">
    <source>
        <dbReference type="Google" id="ProtNLM"/>
    </source>
</evidence>
<proteinExistence type="predicted"/>
<keyword evidence="2" id="KW-1185">Reference proteome</keyword>
<protein>
    <recommendedName>
        <fullName evidence="3">DUF2219 domain-containing protein</fullName>
    </recommendedName>
</protein>
<comment type="caution">
    <text evidence="1">The sequence shown here is derived from an EMBL/GenBank/DDBJ whole genome shotgun (WGS) entry which is preliminary data.</text>
</comment>
<evidence type="ECO:0000313" key="1">
    <source>
        <dbReference type="EMBL" id="PSR55425.1"/>
    </source>
</evidence>
<reference evidence="1 2" key="1">
    <citation type="submission" date="2018-03" db="EMBL/GenBank/DDBJ databases">
        <title>Adhaeribacter sp. HMF7605 Genome sequencing and assembly.</title>
        <authorList>
            <person name="Kang H."/>
            <person name="Kang J."/>
            <person name="Cha I."/>
            <person name="Kim H."/>
            <person name="Joh K."/>
        </authorList>
    </citation>
    <scope>NUCLEOTIDE SEQUENCE [LARGE SCALE GENOMIC DNA]</scope>
    <source>
        <strain evidence="1 2">HMF7605</strain>
    </source>
</reference>
<dbReference type="EMBL" id="PYFT01000001">
    <property type="protein sequence ID" value="PSR55425.1"/>
    <property type="molecule type" value="Genomic_DNA"/>
</dbReference>
<gene>
    <name evidence="1" type="ORF">AHMF7605_18895</name>
</gene>
<sequence>MRHLLKFVRNRFPSEFFFLKSVGQPLLFLLFFFFSLTTRASVAADSTTINSTRLFYFIFDNDATFKVDYYYTQGIGVVHYNPAFRKSPINKVLIQPSKSRSEQFYGLAYKYDSFTPTNIRDPNIRLGDRPYASYMFVTQVAGTTDKIRHERFTSSLDLGFLGPATGAGKFQRAIHEYLHHGVPQGWKYQIKTDLILNYNLDYQKEILRTQPLELLGEAGASLGTLYTNARAGAYLRFGWMNSYFSDLGISNKAARSQESLRKFQFYAFGRTQGKLVGYNATMQGGIFNSNNIYTLAPNEISRTVLESQTGLVCIIKGMRLESAVSFISPEFKGSRRHKWMHFNVGFAF</sequence>